<name>B4GYB5_DROPE</name>
<organism evidence="3">
    <name type="scientific">Drosophila persimilis</name>
    <name type="common">Fruit fly</name>
    <dbReference type="NCBI Taxonomy" id="7234"/>
    <lineage>
        <taxon>Eukaryota</taxon>
        <taxon>Metazoa</taxon>
        <taxon>Ecdysozoa</taxon>
        <taxon>Arthropoda</taxon>
        <taxon>Hexapoda</taxon>
        <taxon>Insecta</taxon>
        <taxon>Pterygota</taxon>
        <taxon>Neoptera</taxon>
        <taxon>Endopterygota</taxon>
        <taxon>Diptera</taxon>
        <taxon>Brachycera</taxon>
        <taxon>Muscomorpha</taxon>
        <taxon>Ephydroidea</taxon>
        <taxon>Drosophilidae</taxon>
        <taxon>Drosophila</taxon>
        <taxon>Sophophora</taxon>
    </lineage>
</organism>
<accession>B4GYB5</accession>
<evidence type="ECO:0000256" key="1">
    <source>
        <dbReference type="SAM" id="MobiDB-lite"/>
    </source>
</evidence>
<dbReference type="HOGENOM" id="CLU_2815164_0_0_1"/>
<feature type="region of interest" description="Disordered" evidence="1">
    <location>
        <begin position="1"/>
        <end position="67"/>
    </location>
</feature>
<proteinExistence type="predicted"/>
<reference evidence="2 3" key="1">
    <citation type="journal article" date="2007" name="Nature">
        <title>Evolution of genes and genomes on the Drosophila phylogeny.</title>
        <authorList>
            <consortium name="Drosophila 12 Genomes Consortium"/>
            <person name="Clark A.G."/>
            <person name="Eisen M.B."/>
            <person name="Smith D.R."/>
            <person name="Bergman C.M."/>
            <person name="Oliver B."/>
            <person name="Markow T.A."/>
            <person name="Kaufman T.C."/>
            <person name="Kellis M."/>
            <person name="Gelbart W."/>
            <person name="Iyer V.N."/>
            <person name="Pollard D.A."/>
            <person name="Sackton T.B."/>
            <person name="Larracuente A.M."/>
            <person name="Singh N.D."/>
            <person name="Abad J.P."/>
            <person name="Abt D.N."/>
            <person name="Adryan B."/>
            <person name="Aguade M."/>
            <person name="Akashi H."/>
            <person name="Anderson W.W."/>
            <person name="Aquadro C.F."/>
            <person name="Ardell D.H."/>
            <person name="Arguello R."/>
            <person name="Artieri C.G."/>
            <person name="Barbash D.A."/>
            <person name="Barker D."/>
            <person name="Barsanti P."/>
            <person name="Batterham P."/>
            <person name="Batzoglou S."/>
            <person name="Begun D."/>
            <person name="Bhutkar A."/>
            <person name="Blanco E."/>
            <person name="Bosak S.A."/>
            <person name="Bradley R.K."/>
            <person name="Brand A.D."/>
            <person name="Brent M.R."/>
            <person name="Brooks A.N."/>
            <person name="Brown R.H."/>
            <person name="Butlin R.K."/>
            <person name="Caggese C."/>
            <person name="Calvi B.R."/>
            <person name="Bernardo de Carvalho A."/>
            <person name="Caspi A."/>
            <person name="Castrezana S."/>
            <person name="Celniker S.E."/>
            <person name="Chang J.L."/>
            <person name="Chapple C."/>
            <person name="Chatterji S."/>
            <person name="Chinwalla A."/>
            <person name="Civetta A."/>
            <person name="Clifton S.W."/>
            <person name="Comeron J.M."/>
            <person name="Costello J.C."/>
            <person name="Coyne J.A."/>
            <person name="Daub J."/>
            <person name="David R.G."/>
            <person name="Delcher A.L."/>
            <person name="Delehaunty K."/>
            <person name="Do C.B."/>
            <person name="Ebling H."/>
            <person name="Edwards K."/>
            <person name="Eickbush T."/>
            <person name="Evans J.D."/>
            <person name="Filipski A."/>
            <person name="Findeiss S."/>
            <person name="Freyhult E."/>
            <person name="Fulton L."/>
            <person name="Fulton R."/>
            <person name="Garcia A.C."/>
            <person name="Gardiner A."/>
            <person name="Garfield D.A."/>
            <person name="Garvin B.E."/>
            <person name="Gibson G."/>
            <person name="Gilbert D."/>
            <person name="Gnerre S."/>
            <person name="Godfrey J."/>
            <person name="Good R."/>
            <person name="Gotea V."/>
            <person name="Gravely B."/>
            <person name="Greenberg A.J."/>
            <person name="Griffiths-Jones S."/>
            <person name="Gross S."/>
            <person name="Guigo R."/>
            <person name="Gustafson E.A."/>
            <person name="Haerty W."/>
            <person name="Hahn M.W."/>
            <person name="Halligan D.L."/>
            <person name="Halpern A.L."/>
            <person name="Halter G.M."/>
            <person name="Han M.V."/>
            <person name="Heger A."/>
            <person name="Hillier L."/>
            <person name="Hinrichs A.S."/>
            <person name="Holmes I."/>
            <person name="Hoskins R.A."/>
            <person name="Hubisz M.J."/>
            <person name="Hultmark D."/>
            <person name="Huntley M.A."/>
            <person name="Jaffe D.B."/>
            <person name="Jagadeeshan S."/>
            <person name="Jeck W.R."/>
            <person name="Johnson J."/>
            <person name="Jones C.D."/>
            <person name="Jordan W.C."/>
            <person name="Karpen G.H."/>
            <person name="Kataoka E."/>
            <person name="Keightley P.D."/>
            <person name="Kheradpour P."/>
            <person name="Kirkness E.F."/>
            <person name="Koerich L.B."/>
            <person name="Kristiansen K."/>
            <person name="Kudrna D."/>
            <person name="Kulathinal R.J."/>
            <person name="Kumar S."/>
            <person name="Kwok R."/>
            <person name="Lander E."/>
            <person name="Langley C.H."/>
            <person name="Lapoint R."/>
            <person name="Lazzaro B.P."/>
            <person name="Lee S.J."/>
            <person name="Levesque L."/>
            <person name="Li R."/>
            <person name="Lin C.F."/>
            <person name="Lin M.F."/>
            <person name="Lindblad-Toh K."/>
            <person name="Llopart A."/>
            <person name="Long M."/>
            <person name="Low L."/>
            <person name="Lozovsky E."/>
            <person name="Lu J."/>
            <person name="Luo M."/>
            <person name="Machado C.A."/>
            <person name="Makalowski W."/>
            <person name="Marzo M."/>
            <person name="Matsuda M."/>
            <person name="Matzkin L."/>
            <person name="McAllister B."/>
            <person name="McBride C.S."/>
            <person name="McKernan B."/>
            <person name="McKernan K."/>
            <person name="Mendez-Lago M."/>
            <person name="Minx P."/>
            <person name="Mollenhauer M.U."/>
            <person name="Montooth K."/>
            <person name="Mount S.M."/>
            <person name="Mu X."/>
            <person name="Myers E."/>
            <person name="Negre B."/>
            <person name="Newfeld S."/>
            <person name="Nielsen R."/>
            <person name="Noor M.A."/>
            <person name="O'Grady P."/>
            <person name="Pachter L."/>
            <person name="Papaceit M."/>
            <person name="Parisi M.J."/>
            <person name="Parisi M."/>
            <person name="Parts L."/>
            <person name="Pedersen J.S."/>
            <person name="Pesole G."/>
            <person name="Phillippy A.M."/>
            <person name="Ponting C.P."/>
            <person name="Pop M."/>
            <person name="Porcelli D."/>
            <person name="Powell J.R."/>
            <person name="Prohaska S."/>
            <person name="Pruitt K."/>
            <person name="Puig M."/>
            <person name="Quesneville H."/>
            <person name="Ram K.R."/>
            <person name="Rand D."/>
            <person name="Rasmussen M.D."/>
            <person name="Reed L.K."/>
            <person name="Reenan R."/>
            <person name="Reily A."/>
            <person name="Remington K.A."/>
            <person name="Rieger T.T."/>
            <person name="Ritchie M.G."/>
            <person name="Robin C."/>
            <person name="Rogers Y.H."/>
            <person name="Rohde C."/>
            <person name="Rozas J."/>
            <person name="Rubenfield M.J."/>
            <person name="Ruiz A."/>
            <person name="Russo S."/>
            <person name="Salzberg S.L."/>
            <person name="Sanchez-Gracia A."/>
            <person name="Saranga D.J."/>
            <person name="Sato H."/>
            <person name="Schaeffer S.W."/>
            <person name="Schatz M.C."/>
            <person name="Schlenke T."/>
            <person name="Schwartz R."/>
            <person name="Segarra C."/>
            <person name="Singh R.S."/>
            <person name="Sirot L."/>
            <person name="Sirota M."/>
            <person name="Sisneros N.B."/>
            <person name="Smith C.D."/>
            <person name="Smith T.F."/>
            <person name="Spieth J."/>
            <person name="Stage D.E."/>
            <person name="Stark A."/>
            <person name="Stephan W."/>
            <person name="Strausberg R.L."/>
            <person name="Strempel S."/>
            <person name="Sturgill D."/>
            <person name="Sutton G."/>
            <person name="Sutton G.G."/>
            <person name="Tao W."/>
            <person name="Teichmann S."/>
            <person name="Tobari Y.N."/>
            <person name="Tomimura Y."/>
            <person name="Tsolas J.M."/>
            <person name="Valente V.L."/>
            <person name="Venter E."/>
            <person name="Venter J.C."/>
            <person name="Vicario S."/>
            <person name="Vieira F.G."/>
            <person name="Vilella A.J."/>
            <person name="Villasante A."/>
            <person name="Walenz B."/>
            <person name="Wang J."/>
            <person name="Wasserman M."/>
            <person name="Watts T."/>
            <person name="Wilson D."/>
            <person name="Wilson R.K."/>
            <person name="Wing R.A."/>
            <person name="Wolfner M.F."/>
            <person name="Wong A."/>
            <person name="Wong G.K."/>
            <person name="Wu C.I."/>
            <person name="Wu G."/>
            <person name="Yamamoto D."/>
            <person name="Yang H.P."/>
            <person name="Yang S.P."/>
            <person name="Yorke J.A."/>
            <person name="Yoshida K."/>
            <person name="Zdobnov E."/>
            <person name="Zhang P."/>
            <person name="Zhang Y."/>
            <person name="Zimin A.V."/>
            <person name="Baldwin J."/>
            <person name="Abdouelleil A."/>
            <person name="Abdulkadir J."/>
            <person name="Abebe A."/>
            <person name="Abera B."/>
            <person name="Abreu J."/>
            <person name="Acer S.C."/>
            <person name="Aftuck L."/>
            <person name="Alexander A."/>
            <person name="An P."/>
            <person name="Anderson E."/>
            <person name="Anderson S."/>
            <person name="Arachi H."/>
            <person name="Azer M."/>
            <person name="Bachantsang P."/>
            <person name="Barry A."/>
            <person name="Bayul T."/>
            <person name="Berlin A."/>
            <person name="Bessette D."/>
            <person name="Bloom T."/>
            <person name="Blye J."/>
            <person name="Boguslavskiy L."/>
            <person name="Bonnet C."/>
            <person name="Boukhgalter B."/>
            <person name="Bourzgui I."/>
            <person name="Brown A."/>
            <person name="Cahill P."/>
            <person name="Channer S."/>
            <person name="Cheshatsang Y."/>
            <person name="Chuda L."/>
            <person name="Citroen M."/>
            <person name="Collymore A."/>
            <person name="Cooke P."/>
            <person name="Costello M."/>
            <person name="D'Aco K."/>
            <person name="Daza R."/>
            <person name="De Haan G."/>
            <person name="DeGray S."/>
            <person name="DeMaso C."/>
            <person name="Dhargay N."/>
            <person name="Dooley K."/>
            <person name="Dooley E."/>
            <person name="Doricent M."/>
            <person name="Dorje P."/>
            <person name="Dorjee K."/>
            <person name="Dupes A."/>
            <person name="Elong R."/>
            <person name="Falk J."/>
            <person name="Farina A."/>
            <person name="Faro S."/>
            <person name="Ferguson D."/>
            <person name="Fisher S."/>
            <person name="Foley C.D."/>
            <person name="Franke A."/>
            <person name="Friedrich D."/>
            <person name="Gadbois L."/>
            <person name="Gearin G."/>
            <person name="Gearin C.R."/>
            <person name="Giannoukos G."/>
            <person name="Goode T."/>
            <person name="Graham J."/>
            <person name="Grandbois E."/>
            <person name="Grewal S."/>
            <person name="Gyaltsen K."/>
            <person name="Hafez N."/>
            <person name="Hagos B."/>
            <person name="Hall J."/>
            <person name="Henson C."/>
            <person name="Hollinger A."/>
            <person name="Honan T."/>
            <person name="Huard M.D."/>
            <person name="Hughes L."/>
            <person name="Hurhula B."/>
            <person name="Husby M.E."/>
            <person name="Kamat A."/>
            <person name="Kanga B."/>
            <person name="Kashin S."/>
            <person name="Khazanovich D."/>
            <person name="Kisner P."/>
            <person name="Lance K."/>
            <person name="Lara M."/>
            <person name="Lee W."/>
            <person name="Lennon N."/>
            <person name="Letendre F."/>
            <person name="LeVine R."/>
            <person name="Lipovsky A."/>
            <person name="Liu X."/>
            <person name="Liu J."/>
            <person name="Liu S."/>
            <person name="Lokyitsang T."/>
            <person name="Lokyitsang Y."/>
            <person name="Lubonja R."/>
            <person name="Lui A."/>
            <person name="MacDonald P."/>
            <person name="Magnisalis V."/>
            <person name="Maru K."/>
            <person name="Matthews C."/>
            <person name="McCusker W."/>
            <person name="McDonough S."/>
            <person name="Mehta T."/>
            <person name="Meldrim J."/>
            <person name="Meneus L."/>
            <person name="Mihai O."/>
            <person name="Mihalev A."/>
            <person name="Mihova T."/>
            <person name="Mittelman R."/>
            <person name="Mlenga V."/>
            <person name="Montmayeur A."/>
            <person name="Mulrain L."/>
            <person name="Navidi A."/>
            <person name="Naylor J."/>
            <person name="Negash T."/>
            <person name="Nguyen T."/>
            <person name="Nguyen N."/>
            <person name="Nicol R."/>
            <person name="Norbu C."/>
            <person name="Norbu N."/>
            <person name="Novod N."/>
            <person name="O'Neill B."/>
            <person name="Osman S."/>
            <person name="Markiewicz E."/>
            <person name="Oyono O.L."/>
            <person name="Patti C."/>
            <person name="Phunkhang P."/>
            <person name="Pierre F."/>
            <person name="Priest M."/>
            <person name="Raghuraman S."/>
            <person name="Rege F."/>
            <person name="Reyes R."/>
            <person name="Rise C."/>
            <person name="Rogov P."/>
            <person name="Ross K."/>
            <person name="Ryan E."/>
            <person name="Settipalli S."/>
            <person name="Shea T."/>
            <person name="Sherpa N."/>
            <person name="Shi L."/>
            <person name="Shih D."/>
            <person name="Sparrow T."/>
            <person name="Spaulding J."/>
            <person name="Stalker J."/>
            <person name="Stange-Thomann N."/>
            <person name="Stavropoulos S."/>
            <person name="Stone C."/>
            <person name="Strader C."/>
            <person name="Tesfaye S."/>
            <person name="Thomson T."/>
            <person name="Thoulutsang Y."/>
            <person name="Thoulutsang D."/>
            <person name="Topham K."/>
            <person name="Topping I."/>
            <person name="Tsamla T."/>
            <person name="Vassiliev H."/>
            <person name="Vo A."/>
            <person name="Wangchuk T."/>
            <person name="Wangdi T."/>
            <person name="Weiand M."/>
            <person name="Wilkinson J."/>
            <person name="Wilson A."/>
            <person name="Yadav S."/>
            <person name="Young G."/>
            <person name="Yu Q."/>
            <person name="Zembek L."/>
            <person name="Zhong D."/>
            <person name="Zimmer A."/>
            <person name="Zwirko Z."/>
            <person name="Jaffe D.B."/>
            <person name="Alvarez P."/>
            <person name="Brockman W."/>
            <person name="Butler J."/>
            <person name="Chin C."/>
            <person name="Gnerre S."/>
            <person name="Grabherr M."/>
            <person name="Kleber M."/>
            <person name="Mauceli E."/>
            <person name="MacCallum I."/>
        </authorList>
    </citation>
    <scope>NUCLEOTIDE SEQUENCE [LARGE SCALE GENOMIC DNA]</scope>
    <source>
        <strain evidence="3">MSH-3 / Tucson 14011-0111.49</strain>
    </source>
</reference>
<keyword evidence="3" id="KW-1185">Reference proteome</keyword>
<protein>
    <submittedName>
        <fullName evidence="2">GL19833</fullName>
    </submittedName>
</protein>
<dbReference type="AlphaFoldDB" id="B4GYB5"/>
<gene>
    <name evidence="2" type="primary">Dper\GL19833</name>
    <name evidence="2" type="ORF">Dper_GL19833</name>
</gene>
<evidence type="ECO:0000313" key="2">
    <source>
        <dbReference type="EMBL" id="EDW27771.1"/>
    </source>
</evidence>
<sequence length="67" mass="7267">MAGVPLKAGAERADRKNAHGSRIFRQNRWRKAQALAQALAQDKDKEQGQEQGQGGPNFHPSSSQPAS</sequence>
<dbReference type="Proteomes" id="UP000008744">
    <property type="component" value="Unassembled WGS sequence"/>
</dbReference>
<evidence type="ECO:0000313" key="3">
    <source>
        <dbReference type="Proteomes" id="UP000008744"/>
    </source>
</evidence>
<dbReference type="EMBL" id="CH479197">
    <property type="protein sequence ID" value="EDW27771.1"/>
    <property type="molecule type" value="Genomic_DNA"/>
</dbReference>